<evidence type="ECO:0000313" key="2">
    <source>
        <dbReference type="Proteomes" id="UP000799536"/>
    </source>
</evidence>
<comment type="caution">
    <text evidence="1">The sequence shown here is derived from an EMBL/GenBank/DDBJ whole genome shotgun (WGS) entry which is preliminary data.</text>
</comment>
<keyword evidence="2" id="KW-1185">Reference proteome</keyword>
<dbReference type="Pfam" id="PF16815">
    <property type="entry name" value="HRI1"/>
    <property type="match status" value="1"/>
</dbReference>
<dbReference type="OrthoDB" id="4045395at2759"/>
<sequence>MGHQTPEHDDYSTFNTSPSNVNNASISVRDYILYLPYPMPRDGPVPYSTHIPSDPLDYGSPGEPTSTLVLTSPRNTFVDLRILKTVPNTGPQTPNGGPINMLDWGFSGCSWSEPKRVVGLFGSGKGPDGQRRKIKGRFGDGNPAGVAIRHAHWSHWVDSRVAVGAVAPVDEGDLWPMDDGRELEVGHAKNPFTGKEVNHEEMWRNVAILPCGPTQHKIYTVLRIQNDTLLTRGVVIRIGQFCQGILKVGQQVCVERWEYMASNEVKDGLCSTMQAGQDGVNGIPPTAHAGQDGVYSTVSAAQNGINTGPTHQAPPAPSSQLGEWTRTVRLGDMFLPCAVAMKVGEPGIESRVGDVVTYGDLRWVVEECGGWM</sequence>
<organism evidence="1 2">
    <name type="scientific">Delitschia confertaspora ATCC 74209</name>
    <dbReference type="NCBI Taxonomy" id="1513339"/>
    <lineage>
        <taxon>Eukaryota</taxon>
        <taxon>Fungi</taxon>
        <taxon>Dikarya</taxon>
        <taxon>Ascomycota</taxon>
        <taxon>Pezizomycotina</taxon>
        <taxon>Dothideomycetes</taxon>
        <taxon>Pleosporomycetidae</taxon>
        <taxon>Pleosporales</taxon>
        <taxon>Delitschiaceae</taxon>
        <taxon>Delitschia</taxon>
    </lineage>
</organism>
<proteinExistence type="predicted"/>
<dbReference type="InterPro" id="IPR031818">
    <property type="entry name" value="Hri1"/>
</dbReference>
<dbReference type="EMBL" id="ML994246">
    <property type="protein sequence ID" value="KAF2197349.1"/>
    <property type="molecule type" value="Genomic_DNA"/>
</dbReference>
<evidence type="ECO:0000313" key="1">
    <source>
        <dbReference type="EMBL" id="KAF2197349.1"/>
    </source>
</evidence>
<dbReference type="Proteomes" id="UP000799536">
    <property type="component" value="Unassembled WGS sequence"/>
</dbReference>
<protein>
    <submittedName>
        <fullName evidence="1">Uncharacterized protein</fullName>
    </submittedName>
</protein>
<reference evidence="1" key="1">
    <citation type="journal article" date="2020" name="Stud. Mycol.">
        <title>101 Dothideomycetes genomes: a test case for predicting lifestyles and emergence of pathogens.</title>
        <authorList>
            <person name="Haridas S."/>
            <person name="Albert R."/>
            <person name="Binder M."/>
            <person name="Bloem J."/>
            <person name="Labutti K."/>
            <person name="Salamov A."/>
            <person name="Andreopoulos B."/>
            <person name="Baker S."/>
            <person name="Barry K."/>
            <person name="Bills G."/>
            <person name="Bluhm B."/>
            <person name="Cannon C."/>
            <person name="Castanera R."/>
            <person name="Culley D."/>
            <person name="Daum C."/>
            <person name="Ezra D."/>
            <person name="Gonzalez J."/>
            <person name="Henrissat B."/>
            <person name="Kuo A."/>
            <person name="Liang C."/>
            <person name="Lipzen A."/>
            <person name="Lutzoni F."/>
            <person name="Magnuson J."/>
            <person name="Mondo S."/>
            <person name="Nolan M."/>
            <person name="Ohm R."/>
            <person name="Pangilinan J."/>
            <person name="Park H.-J."/>
            <person name="Ramirez L."/>
            <person name="Alfaro M."/>
            <person name="Sun H."/>
            <person name="Tritt A."/>
            <person name="Yoshinaga Y."/>
            <person name="Zwiers L.-H."/>
            <person name="Turgeon B."/>
            <person name="Goodwin S."/>
            <person name="Spatafora J."/>
            <person name="Crous P."/>
            <person name="Grigoriev I."/>
        </authorList>
    </citation>
    <scope>NUCLEOTIDE SEQUENCE</scope>
    <source>
        <strain evidence="1">ATCC 74209</strain>
    </source>
</reference>
<dbReference type="Gene3D" id="2.40.128.320">
    <property type="entry name" value="Protein HRI1, N-terminal domain"/>
    <property type="match status" value="2"/>
</dbReference>
<accession>A0A9P4MLQ0</accession>
<dbReference type="AlphaFoldDB" id="A0A9P4MLQ0"/>
<gene>
    <name evidence="1" type="ORF">GQ43DRAFT_444331</name>
</gene>
<name>A0A9P4MLQ0_9PLEO</name>
<dbReference type="InterPro" id="IPR043047">
    <property type="entry name" value="Hri1_N_sf"/>
</dbReference>